<dbReference type="Proteomes" id="UP001202827">
    <property type="component" value="Unassembled WGS sequence"/>
</dbReference>
<dbReference type="RefSeq" id="WP_248682425.1">
    <property type="nucleotide sequence ID" value="NZ_JALPRY010000008.1"/>
</dbReference>
<proteinExistence type="predicted"/>
<keyword evidence="2" id="KW-1185">Reference proteome</keyword>
<evidence type="ECO:0000313" key="2">
    <source>
        <dbReference type="Proteomes" id="UP001202827"/>
    </source>
</evidence>
<organism evidence="1 2">
    <name type="scientific">Neorhizobium turbinariae</name>
    <dbReference type="NCBI Taxonomy" id="2937795"/>
    <lineage>
        <taxon>Bacteria</taxon>
        <taxon>Pseudomonadati</taxon>
        <taxon>Pseudomonadota</taxon>
        <taxon>Alphaproteobacteria</taxon>
        <taxon>Hyphomicrobiales</taxon>
        <taxon>Rhizobiaceae</taxon>
        <taxon>Rhizobium/Agrobacterium group</taxon>
        <taxon>Neorhizobium</taxon>
    </lineage>
</organism>
<accession>A0ABT0IP94</accession>
<protein>
    <submittedName>
        <fullName evidence="1">Uncharacterized protein</fullName>
    </submittedName>
</protein>
<name>A0ABT0IP94_9HYPH</name>
<reference evidence="1 2" key="1">
    <citation type="submission" date="2022-04" db="EMBL/GenBank/DDBJ databases">
        <title>Rhizobium coralii sp. nov., isolated from coral Turbinaria peltata.</title>
        <authorList>
            <person name="Sun H."/>
        </authorList>
    </citation>
    <scope>NUCLEOTIDE SEQUENCE [LARGE SCALE GENOMIC DNA]</scope>
    <source>
        <strain evidence="1 2">NTR19</strain>
    </source>
</reference>
<gene>
    <name evidence="1" type="ORF">M0654_06865</name>
</gene>
<sequence length="80" mass="8583">MPGTFTSCFLLAFDLDDLGQPVPAFEPRPVSDPLDGQREAEALSARHGGVVLWRRQGAPAIGEEGEPEVLFSAGRIGDFN</sequence>
<evidence type="ECO:0000313" key="1">
    <source>
        <dbReference type="EMBL" id="MCK8779706.1"/>
    </source>
</evidence>
<dbReference type="EMBL" id="JALPRY010000008">
    <property type="protein sequence ID" value="MCK8779706.1"/>
    <property type="molecule type" value="Genomic_DNA"/>
</dbReference>
<comment type="caution">
    <text evidence="1">The sequence shown here is derived from an EMBL/GenBank/DDBJ whole genome shotgun (WGS) entry which is preliminary data.</text>
</comment>